<evidence type="ECO:0000259" key="8">
    <source>
        <dbReference type="Pfam" id="PF02838"/>
    </source>
</evidence>
<evidence type="ECO:0000313" key="9">
    <source>
        <dbReference type="EMBL" id="SKB30946.1"/>
    </source>
</evidence>
<dbReference type="RefSeq" id="WP_079682236.1">
    <property type="nucleotide sequence ID" value="NZ_FUYQ01000002.1"/>
</dbReference>
<dbReference type="Pfam" id="PF00728">
    <property type="entry name" value="Glyco_hydro_20"/>
    <property type="match status" value="1"/>
</dbReference>
<dbReference type="PRINTS" id="PR00738">
    <property type="entry name" value="GLHYDRLASE20"/>
</dbReference>
<evidence type="ECO:0000256" key="4">
    <source>
        <dbReference type="ARBA" id="ARBA00022801"/>
    </source>
</evidence>
<organism evidence="9 10">
    <name type="scientific">Parabacteroides chartae</name>
    <dbReference type="NCBI Taxonomy" id="1037355"/>
    <lineage>
        <taxon>Bacteria</taxon>
        <taxon>Pseudomonadati</taxon>
        <taxon>Bacteroidota</taxon>
        <taxon>Bacteroidia</taxon>
        <taxon>Bacteroidales</taxon>
        <taxon>Tannerellaceae</taxon>
        <taxon>Parabacteroides</taxon>
    </lineage>
</organism>
<keyword evidence="10" id="KW-1185">Reference proteome</keyword>
<reference evidence="10" key="1">
    <citation type="submission" date="2017-02" db="EMBL/GenBank/DDBJ databases">
        <authorList>
            <person name="Varghese N."/>
            <person name="Submissions S."/>
        </authorList>
    </citation>
    <scope>NUCLEOTIDE SEQUENCE [LARGE SCALE GENOMIC DNA]</scope>
    <source>
        <strain evidence="10">DSM 24967</strain>
    </source>
</reference>
<proteinExistence type="inferred from homology"/>
<dbReference type="AlphaFoldDB" id="A0A1T5A7Q1"/>
<name>A0A1T5A7Q1_9BACT</name>
<protein>
    <recommendedName>
        <fullName evidence="3">beta-N-acetylhexosaminidase</fullName>
        <ecNumber evidence="3">3.2.1.52</ecNumber>
    </recommendedName>
</protein>
<sequence length="533" mass="60393">MKINLISGICISLLMLSCKQEAPLNYQVIPTPQSVAYKTGHLELPSEVKIAFPESVKKEVDVLQEILSSDFNCRTILDPQNTLADIQLELNTGKTEKEKNGYSIDVSSKGIKITSGTSTGIFYGIQTLRQIIRANEGKLTVQKGTISDYPAFEWRAFMLDEGRHFKGKEVVKQLLDEMARLKMNVFHWHLTEDQGWRIEIKKYPMLTEVGSYRDSTEINHFGSNEYDGKPHQGFYTQDDIKEIVTYAADRHIMVVPEIEMPGHASAAIAAYPWLGTTGKKIKVPCKFGVQYDIYNVADPKVVNFLTDVIDEVITLFPSPVFHIGGDEVRYDQWNESPMVQSYMKKNDLATPAELQVYFTNTVSNILASKNKRMMGWNEITGAKLHEYQSEKDTKEGNEKLAAGTIVHFWKGDSSLIVSTLKKGYEVVNSFHEYTYLDYDYKSIPMEKAYNFNPIPAGLPTELQSKVLGTGCQMWGEFIPTTESMNYKVYPRIAAYAEVGWTEAGNKDYQKFKLALASFLTRWSSMGIKYGPTE</sequence>
<dbReference type="SUPFAM" id="SSF55545">
    <property type="entry name" value="beta-N-acetylhexosaminidase-like domain"/>
    <property type="match status" value="1"/>
</dbReference>
<comment type="similarity">
    <text evidence="2">Belongs to the glycosyl hydrolase 20 family.</text>
</comment>
<evidence type="ECO:0000256" key="1">
    <source>
        <dbReference type="ARBA" id="ARBA00001231"/>
    </source>
</evidence>
<evidence type="ECO:0000256" key="5">
    <source>
        <dbReference type="ARBA" id="ARBA00023295"/>
    </source>
</evidence>
<feature type="domain" description="Beta-hexosaminidase bacterial type N-terminal" evidence="8">
    <location>
        <begin position="26"/>
        <end position="149"/>
    </location>
</feature>
<dbReference type="GO" id="GO:0004563">
    <property type="term" value="F:beta-N-acetylhexosaminidase activity"/>
    <property type="evidence" value="ECO:0007669"/>
    <property type="project" value="UniProtKB-EC"/>
</dbReference>
<dbReference type="InterPro" id="IPR025705">
    <property type="entry name" value="Beta_hexosaminidase_sua/sub"/>
</dbReference>
<feature type="active site" description="Proton donor" evidence="6">
    <location>
        <position position="327"/>
    </location>
</feature>
<dbReference type="Gene3D" id="3.30.379.10">
    <property type="entry name" value="Chitobiase/beta-hexosaminidase domain 2-like"/>
    <property type="match status" value="1"/>
</dbReference>
<dbReference type="InterPro" id="IPR015883">
    <property type="entry name" value="Glyco_hydro_20_cat"/>
</dbReference>
<evidence type="ECO:0000313" key="10">
    <source>
        <dbReference type="Proteomes" id="UP000190852"/>
    </source>
</evidence>
<dbReference type="PROSITE" id="PS51257">
    <property type="entry name" value="PROKAR_LIPOPROTEIN"/>
    <property type="match status" value="1"/>
</dbReference>
<keyword evidence="5" id="KW-0326">Glycosidase</keyword>
<dbReference type="EMBL" id="FUYQ01000002">
    <property type="protein sequence ID" value="SKB30946.1"/>
    <property type="molecule type" value="Genomic_DNA"/>
</dbReference>
<feature type="domain" description="Glycoside hydrolase family 20 catalytic" evidence="7">
    <location>
        <begin position="152"/>
        <end position="502"/>
    </location>
</feature>
<dbReference type="CDD" id="cd06563">
    <property type="entry name" value="GH20_chitobiase-like"/>
    <property type="match status" value="1"/>
</dbReference>
<evidence type="ECO:0000256" key="6">
    <source>
        <dbReference type="PIRSR" id="PIRSR625705-1"/>
    </source>
</evidence>
<dbReference type="PANTHER" id="PTHR22600">
    <property type="entry name" value="BETA-HEXOSAMINIDASE"/>
    <property type="match status" value="1"/>
</dbReference>
<dbReference type="PANTHER" id="PTHR22600:SF57">
    <property type="entry name" value="BETA-N-ACETYLHEXOSAMINIDASE"/>
    <property type="match status" value="1"/>
</dbReference>
<evidence type="ECO:0000259" key="7">
    <source>
        <dbReference type="Pfam" id="PF00728"/>
    </source>
</evidence>
<keyword evidence="4" id="KW-0378">Hydrolase</keyword>
<dbReference type="GO" id="GO:0005975">
    <property type="term" value="P:carbohydrate metabolic process"/>
    <property type="evidence" value="ECO:0007669"/>
    <property type="project" value="InterPro"/>
</dbReference>
<dbReference type="InterPro" id="IPR017853">
    <property type="entry name" value="GH"/>
</dbReference>
<dbReference type="Gene3D" id="3.20.20.80">
    <property type="entry name" value="Glycosidases"/>
    <property type="match status" value="1"/>
</dbReference>
<dbReference type="Proteomes" id="UP000190852">
    <property type="component" value="Unassembled WGS sequence"/>
</dbReference>
<dbReference type="PIRSF" id="PIRSF001093">
    <property type="entry name" value="B-hxosamndse_ab_euk"/>
    <property type="match status" value="1"/>
</dbReference>
<dbReference type="GO" id="GO:0016020">
    <property type="term" value="C:membrane"/>
    <property type="evidence" value="ECO:0007669"/>
    <property type="project" value="TreeGrafter"/>
</dbReference>
<evidence type="ECO:0000256" key="3">
    <source>
        <dbReference type="ARBA" id="ARBA00012663"/>
    </source>
</evidence>
<dbReference type="InterPro" id="IPR015882">
    <property type="entry name" value="HEX_bac_N"/>
</dbReference>
<dbReference type="EC" id="3.2.1.52" evidence="3"/>
<dbReference type="Pfam" id="PF02838">
    <property type="entry name" value="Glyco_hydro_20b"/>
    <property type="match status" value="1"/>
</dbReference>
<dbReference type="SUPFAM" id="SSF51445">
    <property type="entry name" value="(Trans)glycosidases"/>
    <property type="match status" value="1"/>
</dbReference>
<accession>A0A1T5A7Q1</accession>
<gene>
    <name evidence="9" type="ORF">SAMN05660349_00517</name>
</gene>
<evidence type="ECO:0000256" key="2">
    <source>
        <dbReference type="ARBA" id="ARBA00006285"/>
    </source>
</evidence>
<comment type="catalytic activity">
    <reaction evidence="1">
        <text>Hydrolysis of terminal non-reducing N-acetyl-D-hexosamine residues in N-acetyl-beta-D-hexosaminides.</text>
        <dbReference type="EC" id="3.2.1.52"/>
    </reaction>
</comment>
<dbReference type="InterPro" id="IPR029018">
    <property type="entry name" value="Hex-like_dom2"/>
</dbReference>
<dbReference type="GO" id="GO:0030203">
    <property type="term" value="P:glycosaminoglycan metabolic process"/>
    <property type="evidence" value="ECO:0007669"/>
    <property type="project" value="TreeGrafter"/>
</dbReference>